<feature type="region of interest" description="Disordered" evidence="2">
    <location>
        <begin position="492"/>
        <end position="732"/>
    </location>
</feature>
<dbReference type="Pfam" id="PF15963">
    <property type="entry name" value="Myb_DNA-bind_7"/>
    <property type="match status" value="1"/>
</dbReference>
<name>A0A653DR09_CALMS</name>
<protein>
    <recommendedName>
        <fullName evidence="3">Myb-like domain-containing protein</fullName>
    </recommendedName>
</protein>
<feature type="domain" description="Myb-like" evidence="3">
    <location>
        <begin position="416"/>
        <end position="464"/>
    </location>
</feature>
<organism evidence="4 5">
    <name type="scientific">Callosobruchus maculatus</name>
    <name type="common">Southern cowpea weevil</name>
    <name type="synonym">Pulse bruchid</name>
    <dbReference type="NCBI Taxonomy" id="64391"/>
    <lineage>
        <taxon>Eukaryota</taxon>
        <taxon>Metazoa</taxon>
        <taxon>Ecdysozoa</taxon>
        <taxon>Arthropoda</taxon>
        <taxon>Hexapoda</taxon>
        <taxon>Insecta</taxon>
        <taxon>Pterygota</taxon>
        <taxon>Neoptera</taxon>
        <taxon>Endopterygota</taxon>
        <taxon>Coleoptera</taxon>
        <taxon>Polyphaga</taxon>
        <taxon>Cucujiformia</taxon>
        <taxon>Chrysomeloidea</taxon>
        <taxon>Chrysomelidae</taxon>
        <taxon>Bruchinae</taxon>
        <taxon>Bruchini</taxon>
        <taxon>Callosobruchus</taxon>
    </lineage>
</organism>
<feature type="compositionally biased region" description="Basic residues" evidence="2">
    <location>
        <begin position="684"/>
        <end position="694"/>
    </location>
</feature>
<feature type="region of interest" description="Disordered" evidence="2">
    <location>
        <begin position="27"/>
        <end position="92"/>
    </location>
</feature>
<accession>A0A653DR09</accession>
<feature type="compositionally biased region" description="Basic and acidic residues" evidence="2">
    <location>
        <begin position="638"/>
        <end position="648"/>
    </location>
</feature>
<dbReference type="SMART" id="SM00717">
    <property type="entry name" value="SANT"/>
    <property type="match status" value="1"/>
</dbReference>
<dbReference type="GO" id="GO:0000126">
    <property type="term" value="C:transcription factor TFIIIB complex"/>
    <property type="evidence" value="ECO:0007669"/>
    <property type="project" value="TreeGrafter"/>
</dbReference>
<feature type="compositionally biased region" description="Polar residues" evidence="2">
    <location>
        <begin position="153"/>
        <end position="168"/>
    </location>
</feature>
<proteinExistence type="predicted"/>
<feature type="compositionally biased region" description="Basic and acidic residues" evidence="2">
    <location>
        <begin position="656"/>
        <end position="666"/>
    </location>
</feature>
<feature type="compositionally biased region" description="Basic and acidic residues" evidence="2">
    <location>
        <begin position="576"/>
        <end position="598"/>
    </location>
</feature>
<keyword evidence="5" id="KW-1185">Reference proteome</keyword>
<dbReference type="AlphaFoldDB" id="A0A653DR09"/>
<feature type="region of interest" description="Disordered" evidence="2">
    <location>
        <begin position="309"/>
        <end position="369"/>
    </location>
</feature>
<dbReference type="GO" id="GO:0005634">
    <property type="term" value="C:nucleus"/>
    <property type="evidence" value="ECO:0007669"/>
    <property type="project" value="UniProtKB-SubCell"/>
</dbReference>
<dbReference type="InterPro" id="IPR009057">
    <property type="entry name" value="Homeodomain-like_sf"/>
</dbReference>
<feature type="compositionally biased region" description="Basic and acidic residues" evidence="2">
    <location>
        <begin position="556"/>
        <end position="566"/>
    </location>
</feature>
<sequence length="923" mass="104429">MATRRTRIKAVANIHQRRKNVEETIIKSEELEISVKDNTSGKVNSDKNDLSVSEDTKSNSEDKDAVRSGDASNSIERNESNRSQQAPEPINEETIEESKISKDVEFVHPAAVLDIPTQNNNEVEFLKPVNINNRSDVEKDSVHITSIEHRESTQQSINTKSTTASETLRINDKDYDGRNDTSQGIQQNENEYHRPPPSPTKINRSRIKAVPRLGYRKTSFSASESEDECKRNRNRNDSVCSVASIAASDAIPEPAPHHKPKETSFKKVVRTELTRKVAEARREFQRKFGYGKPDRQKLTMMDLIFYNPQDNPMVRDEKPKSKNDSVQKKEEQAASEPDSKEMPPPSSNKENTATEEENEMPVPQIKIGPTGEIIIDEQSLVVEREDIKRQRAEIEKQELIDGDFDTGYGIYKRHKRSKTWSHAETLRFYKALNSLGTDFTLMTDLFPSRTRRELKMKFLREEKSNKALIDRALTQPCKFDYKELKREVEIEEKEQEELRRQQEEDNRRKKEKHAERHKKKNLTVQAENEARESASKPRKKIKSRVHHPASVNHLKANHDSPERDSSEETSNLHNRVSLDETSDMHSRASIEEASDAHSRLTIGETSEVNESLGVGETTEARDESAKDTVDGVASESSCVKEKEHRVRINGDVNENIDSKQKADEVPQQRMQRKRRSSTENQKPPKIRRKRGKKKTNVEIIIEDSDADESDVASLSDSDEELILPSKPTRSGRMPKITKKYMAEREVLRKNVKRQDTENIEPGSIMVIAEDGPNSEPIYKIFMITPDNGKTPVNLSPDSISRAIQLKKGISAENILTISVSTDDEMEDDFEAVPAENNYTIAHSPEATEECTNQGTIVKLESSAEESALDLSIAARPQVGEPSGGITSEIANSEKAILIEPVDECVESEVEINGSAVNSTDNHT</sequence>
<feature type="compositionally biased region" description="Basic residues" evidence="2">
    <location>
        <begin position="536"/>
        <end position="547"/>
    </location>
</feature>
<dbReference type="Proteomes" id="UP000410492">
    <property type="component" value="Unassembled WGS sequence"/>
</dbReference>
<comment type="subcellular location">
    <subcellularLocation>
        <location evidence="1">Nucleus</location>
    </subcellularLocation>
</comment>
<feature type="compositionally biased region" description="Polar residues" evidence="2">
    <location>
        <begin position="180"/>
        <end position="189"/>
    </location>
</feature>
<feature type="compositionally biased region" description="Basic and acidic residues" evidence="2">
    <location>
        <begin position="496"/>
        <end position="514"/>
    </location>
</feature>
<dbReference type="PANTHER" id="PTHR22929:SF0">
    <property type="entry name" value="TRANSCRIPTION FACTOR TFIIIB COMPONENT B'' HOMOLOG"/>
    <property type="match status" value="1"/>
</dbReference>
<evidence type="ECO:0000256" key="1">
    <source>
        <dbReference type="ARBA" id="ARBA00004123"/>
    </source>
</evidence>
<feature type="compositionally biased region" description="Basic and acidic residues" evidence="2">
    <location>
        <begin position="44"/>
        <end position="67"/>
    </location>
</feature>
<dbReference type="InterPro" id="IPR001005">
    <property type="entry name" value="SANT/Myb"/>
</dbReference>
<evidence type="ECO:0000259" key="3">
    <source>
        <dbReference type="SMART" id="SM00717"/>
    </source>
</evidence>
<dbReference type="InterPro" id="IPR039467">
    <property type="entry name" value="TFIIIB_B''_Myb"/>
</dbReference>
<dbReference type="SUPFAM" id="SSF46689">
    <property type="entry name" value="Homeodomain-like"/>
    <property type="match status" value="1"/>
</dbReference>
<evidence type="ECO:0000256" key="2">
    <source>
        <dbReference type="SAM" id="MobiDB-lite"/>
    </source>
</evidence>
<evidence type="ECO:0000313" key="5">
    <source>
        <dbReference type="Proteomes" id="UP000410492"/>
    </source>
</evidence>
<feature type="region of interest" description="Disordered" evidence="2">
    <location>
        <begin position="148"/>
        <end position="211"/>
    </location>
</feature>
<gene>
    <name evidence="4" type="ORF">CALMAC_LOCUS19716</name>
</gene>
<dbReference type="OrthoDB" id="272624at2759"/>
<dbReference type="GO" id="GO:0001156">
    <property type="term" value="F:TFIIIC-class transcription factor complex binding"/>
    <property type="evidence" value="ECO:0007669"/>
    <property type="project" value="TreeGrafter"/>
</dbReference>
<dbReference type="PANTHER" id="PTHR22929">
    <property type="entry name" value="RNA POLYMERASE III TRANSCRIPTION INITIATION FACTOR B"/>
    <property type="match status" value="1"/>
</dbReference>
<feature type="compositionally biased region" description="Basic and acidic residues" evidence="2">
    <location>
        <begin position="618"/>
        <end position="629"/>
    </location>
</feature>
<dbReference type="EMBL" id="CAACVG010014031">
    <property type="protein sequence ID" value="VEN62666.1"/>
    <property type="molecule type" value="Genomic_DNA"/>
</dbReference>
<evidence type="ECO:0000313" key="4">
    <source>
        <dbReference type="EMBL" id="VEN62666.1"/>
    </source>
</evidence>
<reference evidence="4 5" key="1">
    <citation type="submission" date="2019-01" db="EMBL/GenBank/DDBJ databases">
        <authorList>
            <person name="Sayadi A."/>
        </authorList>
    </citation>
    <scope>NUCLEOTIDE SEQUENCE [LARGE SCALE GENOMIC DNA]</scope>
</reference>
<feature type="compositionally biased region" description="Basic and acidic residues" evidence="2">
    <location>
        <begin position="313"/>
        <end position="341"/>
    </location>
</feature>
<dbReference type="GO" id="GO:0070898">
    <property type="term" value="P:RNA polymerase III preinitiation complex assembly"/>
    <property type="evidence" value="ECO:0007669"/>
    <property type="project" value="TreeGrafter"/>
</dbReference>
<feature type="compositionally biased region" description="Acidic residues" evidence="2">
    <location>
        <begin position="700"/>
        <end position="721"/>
    </location>
</feature>
<feature type="compositionally biased region" description="Basic and acidic residues" evidence="2">
    <location>
        <begin position="169"/>
        <end position="179"/>
    </location>
</feature>